<feature type="domain" description="Endonuclease/exonuclease/phosphatase" evidence="14">
    <location>
        <begin position="154"/>
        <end position="394"/>
    </location>
</feature>
<dbReference type="GO" id="GO:0006302">
    <property type="term" value="P:double-strand break repair"/>
    <property type="evidence" value="ECO:0007669"/>
    <property type="project" value="TreeGrafter"/>
</dbReference>
<evidence type="ECO:0000256" key="9">
    <source>
        <dbReference type="ARBA" id="ARBA00022842"/>
    </source>
</evidence>
<dbReference type="RefSeq" id="XP_022647673.1">
    <property type="nucleotide sequence ID" value="XM_022791938.1"/>
</dbReference>
<dbReference type="Proteomes" id="UP000594260">
    <property type="component" value="Unplaced"/>
</dbReference>
<dbReference type="InParanoid" id="A0A7M7M4A0"/>
<dbReference type="PANTHER" id="PTHR15822">
    <property type="entry name" value="TRAF AND TNF RECEPTOR-ASSOCIATED PROTEIN"/>
    <property type="match status" value="1"/>
</dbReference>
<dbReference type="OrthoDB" id="9975959at2759"/>
<evidence type="ECO:0000256" key="4">
    <source>
        <dbReference type="ARBA" id="ARBA00017870"/>
    </source>
</evidence>
<evidence type="ECO:0000313" key="15">
    <source>
        <dbReference type="EnsemblMetazoa" id="XP_022647673"/>
    </source>
</evidence>
<evidence type="ECO:0000256" key="5">
    <source>
        <dbReference type="ARBA" id="ARBA00022722"/>
    </source>
</evidence>
<sequence>MSNVKRNQNNSEIDDTDIVVLSSDDEASVRPSPSDEQSISVDSDTELPGDFPPVEVCAERCRKFAEVTDTNEALAQFYLQDRNWNLERSIQEYYEDLAERNRGEPPPKIKSAGETSTATGSEVVRLSSSDDDESYEQAVDQKNEELSDDLMKVISWNIDGLDPKNVELRTNNVCSIIKRAQADIAMLQEVTPVTLNLIQQNLESDYHILHSGLSDYFTAILVHKKRIKLGNSRVFEFSSSSMGRKLQVVEVSFKKRHSLFILNTHLESTAEFSDVRKEQLRKCFRNINKIPTDTAVLFAGDLNLRDKELDEIGGIPPGIVDVWAEQGSRPEARYTWDMTRNDNLLWNGSFRPKCRFDRMYYRKSASQETQLRPAYFGLIGIERLLPHRCFPSDHWGLYAHFRLI</sequence>
<dbReference type="KEGG" id="vde:111244639"/>
<dbReference type="SUPFAM" id="SSF56219">
    <property type="entry name" value="DNase I-like"/>
    <property type="match status" value="1"/>
</dbReference>
<evidence type="ECO:0000256" key="6">
    <source>
        <dbReference type="ARBA" id="ARBA00022723"/>
    </source>
</evidence>
<name>A0A7M7M4A0_VARDE</name>
<feature type="region of interest" description="Disordered" evidence="13">
    <location>
        <begin position="1"/>
        <end position="51"/>
    </location>
</feature>
<dbReference type="InterPro" id="IPR005135">
    <property type="entry name" value="Endo/exonuclease/phosphatase"/>
</dbReference>
<evidence type="ECO:0000313" key="16">
    <source>
        <dbReference type="Proteomes" id="UP000594260"/>
    </source>
</evidence>
<accession>A0A7M7M4A0</accession>
<reference evidence="15" key="1">
    <citation type="submission" date="2021-01" db="UniProtKB">
        <authorList>
            <consortium name="EnsemblMetazoa"/>
        </authorList>
    </citation>
    <scope>IDENTIFICATION</scope>
</reference>
<dbReference type="GO" id="GO:0005737">
    <property type="term" value="C:cytoplasm"/>
    <property type="evidence" value="ECO:0007669"/>
    <property type="project" value="TreeGrafter"/>
</dbReference>
<dbReference type="SUPFAM" id="SSF46934">
    <property type="entry name" value="UBA-like"/>
    <property type="match status" value="1"/>
</dbReference>
<dbReference type="InterPro" id="IPR051547">
    <property type="entry name" value="TDP2-like"/>
</dbReference>
<keyword evidence="6" id="KW-0479">Metal-binding</keyword>
<comment type="cofactor">
    <cofactor evidence="2">
        <name>Mg(2+)</name>
        <dbReference type="ChEBI" id="CHEBI:18420"/>
    </cofactor>
</comment>
<dbReference type="Gene3D" id="3.60.10.10">
    <property type="entry name" value="Endonuclease/exonuclease/phosphatase"/>
    <property type="match status" value="1"/>
</dbReference>
<dbReference type="Gene3D" id="1.10.8.10">
    <property type="entry name" value="DNA helicase RuvA subunit, C-terminal domain"/>
    <property type="match status" value="1"/>
</dbReference>
<comment type="cofactor">
    <cofactor evidence="1">
        <name>Mn(2+)</name>
        <dbReference type="ChEBI" id="CHEBI:29035"/>
    </cofactor>
</comment>
<dbReference type="InterPro" id="IPR036691">
    <property type="entry name" value="Endo/exonu/phosph_ase_sf"/>
</dbReference>
<comment type="subcellular location">
    <subcellularLocation>
        <location evidence="3">Nucleus</location>
        <location evidence="3">PML body</location>
    </subcellularLocation>
</comment>
<evidence type="ECO:0000256" key="12">
    <source>
        <dbReference type="ARBA" id="ARBA00031304"/>
    </source>
</evidence>
<dbReference type="GO" id="GO:0070260">
    <property type="term" value="F:5'-tyrosyl-DNA phosphodiesterase activity"/>
    <property type="evidence" value="ECO:0007669"/>
    <property type="project" value="TreeGrafter"/>
</dbReference>
<evidence type="ECO:0000256" key="13">
    <source>
        <dbReference type="SAM" id="MobiDB-lite"/>
    </source>
</evidence>
<evidence type="ECO:0000256" key="7">
    <source>
        <dbReference type="ARBA" id="ARBA00022763"/>
    </source>
</evidence>
<dbReference type="GO" id="GO:0004518">
    <property type="term" value="F:nuclease activity"/>
    <property type="evidence" value="ECO:0007669"/>
    <property type="project" value="UniProtKB-KW"/>
</dbReference>
<evidence type="ECO:0000256" key="10">
    <source>
        <dbReference type="ARBA" id="ARBA00023204"/>
    </source>
</evidence>
<keyword evidence="5" id="KW-0540">Nuclease</keyword>
<keyword evidence="7" id="KW-0227">DNA damage</keyword>
<evidence type="ECO:0000259" key="14">
    <source>
        <dbReference type="Pfam" id="PF03372"/>
    </source>
</evidence>
<evidence type="ECO:0000256" key="11">
    <source>
        <dbReference type="ARBA" id="ARBA00023242"/>
    </source>
</evidence>
<dbReference type="GeneID" id="111244639"/>
<dbReference type="GO" id="GO:0003697">
    <property type="term" value="F:single-stranded DNA binding"/>
    <property type="evidence" value="ECO:0007669"/>
    <property type="project" value="TreeGrafter"/>
</dbReference>
<dbReference type="Pfam" id="PF14555">
    <property type="entry name" value="UBA_4"/>
    <property type="match status" value="1"/>
</dbReference>
<keyword evidence="10" id="KW-0234">DNA repair</keyword>
<dbReference type="FunFam" id="3.60.10.10:FF:000024">
    <property type="entry name" value="Tyrosyl-DNA phosphodiesterase 2"/>
    <property type="match status" value="1"/>
</dbReference>
<proteinExistence type="predicted"/>
<dbReference type="EnsemblMetazoa" id="XM_022791938">
    <property type="protein sequence ID" value="XP_022647673"/>
    <property type="gene ID" value="LOC111244639"/>
</dbReference>
<evidence type="ECO:0000256" key="8">
    <source>
        <dbReference type="ARBA" id="ARBA00022801"/>
    </source>
</evidence>
<dbReference type="OMA" id="HRFDRIF"/>
<feature type="region of interest" description="Disordered" evidence="13">
    <location>
        <begin position="98"/>
        <end position="134"/>
    </location>
</feature>
<dbReference type="CDD" id="cd14672">
    <property type="entry name" value="UBA_ceTYDP2_like"/>
    <property type="match status" value="1"/>
</dbReference>
<dbReference type="CDD" id="cd09080">
    <property type="entry name" value="TDP2"/>
    <property type="match status" value="1"/>
</dbReference>
<feature type="compositionally biased region" description="Polar residues" evidence="13">
    <location>
        <begin position="1"/>
        <end position="11"/>
    </location>
</feature>
<dbReference type="GO" id="GO:0016605">
    <property type="term" value="C:PML body"/>
    <property type="evidence" value="ECO:0007669"/>
    <property type="project" value="UniProtKB-SubCell"/>
</dbReference>
<dbReference type="GO" id="GO:0046872">
    <property type="term" value="F:metal ion binding"/>
    <property type="evidence" value="ECO:0007669"/>
    <property type="project" value="UniProtKB-KW"/>
</dbReference>
<organism evidence="15 16">
    <name type="scientific">Varroa destructor</name>
    <name type="common">Honeybee mite</name>
    <dbReference type="NCBI Taxonomy" id="109461"/>
    <lineage>
        <taxon>Eukaryota</taxon>
        <taxon>Metazoa</taxon>
        <taxon>Ecdysozoa</taxon>
        <taxon>Arthropoda</taxon>
        <taxon>Chelicerata</taxon>
        <taxon>Arachnida</taxon>
        <taxon>Acari</taxon>
        <taxon>Parasitiformes</taxon>
        <taxon>Mesostigmata</taxon>
        <taxon>Gamasina</taxon>
        <taxon>Dermanyssoidea</taxon>
        <taxon>Varroidae</taxon>
        <taxon>Varroa</taxon>
    </lineage>
</organism>
<evidence type="ECO:0000256" key="3">
    <source>
        <dbReference type="ARBA" id="ARBA00004322"/>
    </source>
</evidence>
<dbReference type="Pfam" id="PF03372">
    <property type="entry name" value="Exo_endo_phos"/>
    <property type="match status" value="1"/>
</dbReference>
<dbReference type="AlphaFoldDB" id="A0A7M7M4A0"/>
<protein>
    <recommendedName>
        <fullName evidence="4">Tyrosyl-DNA phosphodiesterase 2</fullName>
    </recommendedName>
    <alternativeName>
        <fullName evidence="12">5'-tyrosyl-DNA phosphodiesterase</fullName>
    </alternativeName>
</protein>
<keyword evidence="16" id="KW-1185">Reference proteome</keyword>
<keyword evidence="9" id="KW-0460">Magnesium</keyword>
<feature type="compositionally biased region" description="Basic and acidic residues" evidence="13">
    <location>
        <begin position="98"/>
        <end position="107"/>
    </location>
</feature>
<keyword evidence="8" id="KW-0378">Hydrolase</keyword>
<evidence type="ECO:0000256" key="2">
    <source>
        <dbReference type="ARBA" id="ARBA00001946"/>
    </source>
</evidence>
<keyword evidence="11" id="KW-0539">Nucleus</keyword>
<dbReference type="PANTHER" id="PTHR15822:SF4">
    <property type="entry name" value="TYROSYL-DNA PHOSPHODIESTERASE 2"/>
    <property type="match status" value="1"/>
</dbReference>
<evidence type="ECO:0000256" key="1">
    <source>
        <dbReference type="ARBA" id="ARBA00001936"/>
    </source>
</evidence>
<dbReference type="InterPro" id="IPR009060">
    <property type="entry name" value="UBA-like_sf"/>
</dbReference>